<dbReference type="EMBL" id="FPAB01000003">
    <property type="protein sequence ID" value="SFS65516.1"/>
    <property type="molecule type" value="Genomic_DNA"/>
</dbReference>
<organism evidence="2 3">
    <name type="scientific">Streptomyces harbinensis</name>
    <dbReference type="NCBI Taxonomy" id="1176198"/>
    <lineage>
        <taxon>Bacteria</taxon>
        <taxon>Bacillati</taxon>
        <taxon>Actinomycetota</taxon>
        <taxon>Actinomycetes</taxon>
        <taxon>Kitasatosporales</taxon>
        <taxon>Streptomycetaceae</taxon>
        <taxon>Streptomyces</taxon>
    </lineage>
</organism>
<gene>
    <name evidence="2" type="ORF">SAMN05444716_103167</name>
</gene>
<name>A0A1I6RLJ4_9ACTN</name>
<feature type="transmembrane region" description="Helical" evidence="1">
    <location>
        <begin position="90"/>
        <end position="115"/>
    </location>
</feature>
<dbReference type="RefSeq" id="WP_019433136.1">
    <property type="nucleotide sequence ID" value="NZ_CP054938.1"/>
</dbReference>
<keyword evidence="1" id="KW-1133">Transmembrane helix</keyword>
<keyword evidence="1" id="KW-0472">Membrane</keyword>
<evidence type="ECO:0000256" key="1">
    <source>
        <dbReference type="SAM" id="Phobius"/>
    </source>
</evidence>
<evidence type="ECO:0000313" key="2">
    <source>
        <dbReference type="EMBL" id="SFS65516.1"/>
    </source>
</evidence>
<sequence length="120" mass="12889">MLPEGPQLFARTGVLTCWWENGLCVMCRRDGVPVIWLGPVIHGARHAPFSSCEPCTGWLVRYVGGYDHDAPAEPTVYGTGELRRPTAEELGLRVVVTALTLLTAAGAAGALWLIFSGRPG</sequence>
<reference evidence="3" key="1">
    <citation type="submission" date="2016-10" db="EMBL/GenBank/DDBJ databases">
        <authorList>
            <person name="Varghese N."/>
            <person name="Submissions S."/>
        </authorList>
    </citation>
    <scope>NUCLEOTIDE SEQUENCE [LARGE SCALE GENOMIC DNA]</scope>
    <source>
        <strain evidence="3">CGMCC 4.7047</strain>
    </source>
</reference>
<keyword evidence="1" id="KW-0812">Transmembrane</keyword>
<dbReference type="Proteomes" id="UP000198873">
    <property type="component" value="Unassembled WGS sequence"/>
</dbReference>
<protein>
    <submittedName>
        <fullName evidence="2">Uncharacterized protein</fullName>
    </submittedName>
</protein>
<dbReference type="STRING" id="1176198.SAMN05444716_103167"/>
<accession>A0A1I6RLJ4</accession>
<keyword evidence="3" id="KW-1185">Reference proteome</keyword>
<proteinExistence type="predicted"/>
<evidence type="ECO:0000313" key="3">
    <source>
        <dbReference type="Proteomes" id="UP000198873"/>
    </source>
</evidence>
<dbReference type="AlphaFoldDB" id="A0A1I6RLJ4"/>